<evidence type="ECO:0000313" key="2">
    <source>
        <dbReference type="EMBL" id="CAF0858630.1"/>
    </source>
</evidence>
<comment type="caution">
    <text evidence="2">The sequence shown here is derived from an EMBL/GenBank/DDBJ whole genome shotgun (WGS) entry which is preliminary data.</text>
</comment>
<dbReference type="Proteomes" id="UP000677228">
    <property type="component" value="Unassembled WGS sequence"/>
</dbReference>
<organism evidence="2 4">
    <name type="scientific">Didymodactylos carnosus</name>
    <dbReference type="NCBI Taxonomy" id="1234261"/>
    <lineage>
        <taxon>Eukaryota</taxon>
        <taxon>Metazoa</taxon>
        <taxon>Spiralia</taxon>
        <taxon>Gnathifera</taxon>
        <taxon>Rotifera</taxon>
        <taxon>Eurotatoria</taxon>
        <taxon>Bdelloidea</taxon>
        <taxon>Philodinida</taxon>
        <taxon>Philodinidae</taxon>
        <taxon>Didymodactylos</taxon>
    </lineage>
</organism>
<gene>
    <name evidence="2" type="ORF">OVA965_LOCUS7520</name>
    <name evidence="3" type="ORF">TMI583_LOCUS7515</name>
</gene>
<feature type="coiled-coil region" evidence="1">
    <location>
        <begin position="318"/>
        <end position="352"/>
    </location>
</feature>
<proteinExistence type="predicted"/>
<dbReference type="EMBL" id="CAJOBA010002406">
    <property type="protein sequence ID" value="CAF3643614.1"/>
    <property type="molecule type" value="Genomic_DNA"/>
</dbReference>
<evidence type="ECO:0000313" key="4">
    <source>
        <dbReference type="Proteomes" id="UP000677228"/>
    </source>
</evidence>
<dbReference type="Proteomes" id="UP000682733">
    <property type="component" value="Unassembled WGS sequence"/>
</dbReference>
<sequence>MHRSQYKSLNNLKRRNDIVIKQADKGQGTVVTSREVYEAKTYALSEDKRAMRNFLRIQHWIKTGNIPKEYVSRIRLRGRPKLQRFYILPKNDELAQFVHCNQTEGRKDTSTAINTVNVASPSLSILTANMTTNIGYVQKKSISCQTEAIIEEKNMNNQRRNSSSQSRIVTTTNDILVWDGVGCPTDMSLDMYNEAVWKNPTEEIVEGFRLYREWWLTTDCGVKIHNIKCIKKHFVANGMDIVTTEEDTLDVYRQEYERFYRFRNHLAINRYYAENNIIPCTFNFEIPVQTFGAKDPLLRKRWEHIASNMRKTFLQCEADAIQKTIDETRLKLETLREKILKMKKEQQMLDIERGTSEFLSDFSEKAWNNIFRLEMKEIAPNYVSIYIDNVQENSKIR</sequence>
<reference evidence="2" key="1">
    <citation type="submission" date="2021-02" db="EMBL/GenBank/DDBJ databases">
        <authorList>
            <person name="Nowell W R."/>
        </authorList>
    </citation>
    <scope>NUCLEOTIDE SEQUENCE</scope>
</reference>
<keyword evidence="1" id="KW-0175">Coiled coil</keyword>
<accession>A0A8S2DB63</accession>
<evidence type="ECO:0000313" key="3">
    <source>
        <dbReference type="EMBL" id="CAF3643614.1"/>
    </source>
</evidence>
<protein>
    <submittedName>
        <fullName evidence="2">Uncharacterized protein</fullName>
    </submittedName>
</protein>
<dbReference type="EMBL" id="CAJNOK010002406">
    <property type="protein sequence ID" value="CAF0858630.1"/>
    <property type="molecule type" value="Genomic_DNA"/>
</dbReference>
<evidence type="ECO:0000256" key="1">
    <source>
        <dbReference type="SAM" id="Coils"/>
    </source>
</evidence>
<name>A0A8S2DB63_9BILA</name>
<dbReference type="AlphaFoldDB" id="A0A8S2DB63"/>